<evidence type="ECO:0000313" key="15">
    <source>
        <dbReference type="EMBL" id="TCT11948.1"/>
    </source>
</evidence>
<evidence type="ECO:0000256" key="2">
    <source>
        <dbReference type="ARBA" id="ARBA00009054"/>
    </source>
</evidence>
<dbReference type="Pfam" id="PF01025">
    <property type="entry name" value="GrpE"/>
    <property type="match status" value="1"/>
</dbReference>
<feature type="region of interest" description="Disordered" evidence="14">
    <location>
        <begin position="191"/>
        <end position="221"/>
    </location>
</feature>
<dbReference type="Gene3D" id="3.90.20.20">
    <property type="match status" value="1"/>
</dbReference>
<reference evidence="15 16" key="1">
    <citation type="submission" date="2019-03" db="EMBL/GenBank/DDBJ databases">
        <title>Genomic Encyclopedia of Type Strains, Phase IV (KMG-IV): sequencing the most valuable type-strain genomes for metagenomic binning, comparative biology and taxonomic classification.</title>
        <authorList>
            <person name="Goeker M."/>
        </authorList>
    </citation>
    <scope>NUCLEOTIDE SEQUENCE [LARGE SCALE GENOMIC DNA]</scope>
    <source>
        <strain evidence="15 16">DSM 19345</strain>
    </source>
</reference>
<evidence type="ECO:0000256" key="12">
    <source>
        <dbReference type="RuleBase" id="RU004478"/>
    </source>
</evidence>
<feature type="compositionally biased region" description="Low complexity" evidence="14">
    <location>
        <begin position="205"/>
        <end position="215"/>
    </location>
</feature>
<dbReference type="RefSeq" id="WP_132805835.1">
    <property type="nucleotide sequence ID" value="NZ_SMAK01000003.1"/>
</dbReference>
<dbReference type="InterPro" id="IPR009012">
    <property type="entry name" value="GrpE_head"/>
</dbReference>
<evidence type="ECO:0000256" key="5">
    <source>
        <dbReference type="ARBA" id="ARBA00023016"/>
    </source>
</evidence>
<keyword evidence="6 10" id="KW-0143">Chaperone</keyword>
<keyword evidence="13" id="KW-0175">Coiled coil</keyword>
<dbReference type="PRINTS" id="PR00773">
    <property type="entry name" value="GRPEPROTEIN"/>
</dbReference>
<evidence type="ECO:0000256" key="13">
    <source>
        <dbReference type="SAM" id="Coils"/>
    </source>
</evidence>
<comment type="similarity">
    <text evidence="2 10 12">Belongs to the GrpE family.</text>
</comment>
<keyword evidence="16" id="KW-1185">Reference proteome</keyword>
<evidence type="ECO:0000256" key="3">
    <source>
        <dbReference type="ARBA" id="ARBA00011738"/>
    </source>
</evidence>
<feature type="coiled-coil region" evidence="13">
    <location>
        <begin position="42"/>
        <end position="80"/>
    </location>
</feature>
<dbReference type="InterPro" id="IPR000740">
    <property type="entry name" value="GrpE"/>
</dbReference>
<dbReference type="InterPro" id="IPR013805">
    <property type="entry name" value="GrpE_CC"/>
</dbReference>
<dbReference type="Proteomes" id="UP000295678">
    <property type="component" value="Unassembled WGS sequence"/>
</dbReference>
<dbReference type="AlphaFoldDB" id="A0A4V2UZN0"/>
<evidence type="ECO:0000256" key="9">
    <source>
        <dbReference type="ARBA" id="ARBA00076414"/>
    </source>
</evidence>
<keyword evidence="4 10" id="KW-0963">Cytoplasm</keyword>
<dbReference type="PROSITE" id="PS01071">
    <property type="entry name" value="GRPE"/>
    <property type="match status" value="1"/>
</dbReference>
<dbReference type="PANTHER" id="PTHR21237">
    <property type="entry name" value="GRPE PROTEIN"/>
    <property type="match status" value="1"/>
</dbReference>
<dbReference type="FunFam" id="2.30.22.10:FF:000001">
    <property type="entry name" value="Protein GrpE"/>
    <property type="match status" value="1"/>
</dbReference>
<dbReference type="PANTHER" id="PTHR21237:SF23">
    <property type="entry name" value="GRPE PROTEIN HOMOLOG, MITOCHONDRIAL"/>
    <property type="match status" value="1"/>
</dbReference>
<dbReference type="GO" id="GO:0042803">
    <property type="term" value="F:protein homodimerization activity"/>
    <property type="evidence" value="ECO:0007669"/>
    <property type="project" value="InterPro"/>
</dbReference>
<dbReference type="CDD" id="cd00446">
    <property type="entry name" value="GrpE"/>
    <property type="match status" value="1"/>
</dbReference>
<protein>
    <recommendedName>
        <fullName evidence="8 10">Protein GrpE</fullName>
    </recommendedName>
    <alternativeName>
        <fullName evidence="9 10">HSP-70 cofactor</fullName>
    </alternativeName>
</protein>
<gene>
    <name evidence="10" type="primary">grpE</name>
    <name evidence="15" type="ORF">EDC22_103261</name>
</gene>
<dbReference type="GO" id="GO:0005737">
    <property type="term" value="C:cytoplasm"/>
    <property type="evidence" value="ECO:0007669"/>
    <property type="project" value="UniProtKB-SubCell"/>
</dbReference>
<evidence type="ECO:0000256" key="1">
    <source>
        <dbReference type="ARBA" id="ARBA00004496"/>
    </source>
</evidence>
<evidence type="ECO:0000256" key="14">
    <source>
        <dbReference type="SAM" id="MobiDB-lite"/>
    </source>
</evidence>
<accession>A0A4V2UZN0</accession>
<comment type="function">
    <text evidence="7 10 11">Participates actively in the response to hyperosmotic and heat shock by preventing the aggregation of stress-denatured proteins, in association with DnaK and GrpE. It is the nucleotide exchange factor for DnaK and may function as a thermosensor. Unfolded proteins bind initially to DnaJ; upon interaction with the DnaJ-bound protein, DnaK hydrolyzes its bound ATP, resulting in the formation of a stable complex. GrpE releases ADP from DnaK; ATP binding to DnaK triggers the release of the substrate protein, thus completing the reaction cycle. Several rounds of ATP-dependent interactions between DnaJ, DnaK and GrpE are required for fully efficient folding.</text>
</comment>
<sequence>MTEHKHNAESQAGTPETAAEPSAPQASGDGEPARAEADIDPTAALRAEIADLKDRLMRSIAEAENLRKRAEREVRDAGQYAISKFARDILSVGDNMRRALDTVGAEARAAADATFVALLEGVELTERELLNVLERHGVKRIDPKGARFDPNLHQAMFEVPDESVPAGTVVQVVQPGYTIGERCLRPAMVGISRGGPRPAARQDGEPAAGEEATGGRIDRTA</sequence>
<feature type="region of interest" description="Disordered" evidence="14">
    <location>
        <begin position="1"/>
        <end position="42"/>
    </location>
</feature>
<keyword evidence="5 10" id="KW-0346">Stress response</keyword>
<dbReference type="SUPFAM" id="SSF51064">
    <property type="entry name" value="Head domain of nucleotide exchange factor GrpE"/>
    <property type="match status" value="1"/>
</dbReference>
<evidence type="ECO:0000256" key="4">
    <source>
        <dbReference type="ARBA" id="ARBA00022490"/>
    </source>
</evidence>
<dbReference type="EMBL" id="SMAK01000003">
    <property type="protein sequence ID" value="TCT11948.1"/>
    <property type="molecule type" value="Genomic_DNA"/>
</dbReference>
<dbReference type="Gene3D" id="2.30.22.10">
    <property type="entry name" value="Head domain of nucleotide exchange factor GrpE"/>
    <property type="match status" value="1"/>
</dbReference>
<dbReference type="GO" id="GO:0006457">
    <property type="term" value="P:protein folding"/>
    <property type="evidence" value="ECO:0007669"/>
    <property type="project" value="InterPro"/>
</dbReference>
<organism evidence="15 16">
    <name type="scientific">Tepidamorphus gemmatus</name>
    <dbReference type="NCBI Taxonomy" id="747076"/>
    <lineage>
        <taxon>Bacteria</taxon>
        <taxon>Pseudomonadati</taxon>
        <taxon>Pseudomonadota</taxon>
        <taxon>Alphaproteobacteria</taxon>
        <taxon>Hyphomicrobiales</taxon>
        <taxon>Tepidamorphaceae</taxon>
        <taxon>Tepidamorphus</taxon>
    </lineage>
</organism>
<name>A0A4V2UZN0_9HYPH</name>
<evidence type="ECO:0000256" key="11">
    <source>
        <dbReference type="RuleBase" id="RU000639"/>
    </source>
</evidence>
<evidence type="ECO:0000256" key="7">
    <source>
        <dbReference type="ARBA" id="ARBA00053401"/>
    </source>
</evidence>
<comment type="caution">
    <text evidence="15">The sequence shown here is derived from an EMBL/GenBank/DDBJ whole genome shotgun (WGS) entry which is preliminary data.</text>
</comment>
<proteinExistence type="inferred from homology"/>
<dbReference type="GO" id="GO:0051082">
    <property type="term" value="F:unfolded protein binding"/>
    <property type="evidence" value="ECO:0007669"/>
    <property type="project" value="TreeGrafter"/>
</dbReference>
<dbReference type="OrthoDB" id="9789811at2"/>
<evidence type="ECO:0000313" key="16">
    <source>
        <dbReference type="Proteomes" id="UP000295678"/>
    </source>
</evidence>
<evidence type="ECO:0000256" key="10">
    <source>
        <dbReference type="HAMAP-Rule" id="MF_01151"/>
    </source>
</evidence>
<comment type="subunit">
    <text evidence="3 10">Homodimer.</text>
</comment>
<dbReference type="GO" id="GO:0051087">
    <property type="term" value="F:protein-folding chaperone binding"/>
    <property type="evidence" value="ECO:0007669"/>
    <property type="project" value="InterPro"/>
</dbReference>
<comment type="subcellular location">
    <subcellularLocation>
        <location evidence="1 10">Cytoplasm</location>
    </subcellularLocation>
</comment>
<evidence type="ECO:0000256" key="6">
    <source>
        <dbReference type="ARBA" id="ARBA00023186"/>
    </source>
</evidence>
<dbReference type="GO" id="GO:0000774">
    <property type="term" value="F:adenyl-nucleotide exchange factor activity"/>
    <property type="evidence" value="ECO:0007669"/>
    <property type="project" value="InterPro"/>
</dbReference>
<dbReference type="HAMAP" id="MF_01151">
    <property type="entry name" value="GrpE"/>
    <property type="match status" value="1"/>
</dbReference>
<dbReference type="NCBIfam" id="NF010739">
    <property type="entry name" value="PRK14141.1"/>
    <property type="match status" value="1"/>
</dbReference>
<dbReference type="SUPFAM" id="SSF58014">
    <property type="entry name" value="Coiled-coil domain of nucleotide exchange factor GrpE"/>
    <property type="match status" value="1"/>
</dbReference>
<evidence type="ECO:0000256" key="8">
    <source>
        <dbReference type="ARBA" id="ARBA00072274"/>
    </source>
</evidence>